<evidence type="ECO:0000313" key="2">
    <source>
        <dbReference type="WBParaSite" id="L893_g32583.t1"/>
    </source>
</evidence>
<name>A0A1I8A4F0_9BILA</name>
<protein>
    <submittedName>
        <fullName evidence="2">Uncharacterized protein</fullName>
    </submittedName>
</protein>
<dbReference type="Proteomes" id="UP000095287">
    <property type="component" value="Unplaced"/>
</dbReference>
<evidence type="ECO:0000313" key="1">
    <source>
        <dbReference type="Proteomes" id="UP000095287"/>
    </source>
</evidence>
<dbReference type="AlphaFoldDB" id="A0A1I8A4F0"/>
<sequence>MALHQRTADVPLAARTQVFAAAAAKERKGDGMAVRARKGDSVTGTDGNLLSLTCDYCVIRGTKAGSPNLSSFLLTVSDDSTCPLNVMDDLKKQFAPWSQDVVLITEPGWKVGHDPSGKVTEFRNHHVYIVEEALGKNLVCKMGEEVCLCNEALNCKKYVLESKYLEIKVHCTTEEDCAVNAYDDGDKDKLVGQDVHYVSCGKCANEIKLDTSPPRKRNLD</sequence>
<organism evidence="1 2">
    <name type="scientific">Steinernema glaseri</name>
    <dbReference type="NCBI Taxonomy" id="37863"/>
    <lineage>
        <taxon>Eukaryota</taxon>
        <taxon>Metazoa</taxon>
        <taxon>Ecdysozoa</taxon>
        <taxon>Nematoda</taxon>
        <taxon>Chromadorea</taxon>
        <taxon>Rhabditida</taxon>
        <taxon>Tylenchina</taxon>
        <taxon>Panagrolaimomorpha</taxon>
        <taxon>Strongyloidoidea</taxon>
        <taxon>Steinernematidae</taxon>
        <taxon>Steinernema</taxon>
    </lineage>
</organism>
<keyword evidence="1" id="KW-1185">Reference proteome</keyword>
<accession>A0A1I8A4F0</accession>
<reference evidence="2" key="1">
    <citation type="submission" date="2016-11" db="UniProtKB">
        <authorList>
            <consortium name="WormBaseParasite"/>
        </authorList>
    </citation>
    <scope>IDENTIFICATION</scope>
</reference>
<proteinExistence type="predicted"/>
<dbReference type="WBParaSite" id="L893_g32583.t1">
    <property type="protein sequence ID" value="L893_g32583.t1"/>
    <property type="gene ID" value="L893_g32583"/>
</dbReference>